<dbReference type="PANTHER" id="PTHR43708">
    <property type="entry name" value="CONSERVED EXPRESSED OXIDOREDUCTASE (EUROFUNG)"/>
    <property type="match status" value="1"/>
</dbReference>
<accession>A0A6J6IT53</accession>
<evidence type="ECO:0000259" key="2">
    <source>
        <dbReference type="Pfam" id="PF22725"/>
    </source>
</evidence>
<dbReference type="InterPro" id="IPR055170">
    <property type="entry name" value="GFO_IDH_MocA-like_dom"/>
</dbReference>
<dbReference type="InterPro" id="IPR051317">
    <property type="entry name" value="Gfo/Idh/MocA_oxidoreduct"/>
</dbReference>
<name>A0A6J6IT53_9ZZZZ</name>
<dbReference type="Pfam" id="PF01408">
    <property type="entry name" value="GFO_IDH_MocA"/>
    <property type="match status" value="1"/>
</dbReference>
<dbReference type="Gene3D" id="3.30.360.10">
    <property type="entry name" value="Dihydrodipicolinate Reductase, domain 2"/>
    <property type="match status" value="1"/>
</dbReference>
<evidence type="ECO:0000313" key="3">
    <source>
        <dbReference type="EMBL" id="CAB4627319.1"/>
    </source>
</evidence>
<dbReference type="Pfam" id="PF22725">
    <property type="entry name" value="GFO_IDH_MocA_C3"/>
    <property type="match status" value="1"/>
</dbReference>
<evidence type="ECO:0000259" key="1">
    <source>
        <dbReference type="Pfam" id="PF01408"/>
    </source>
</evidence>
<dbReference type="InterPro" id="IPR000683">
    <property type="entry name" value="Gfo/Idh/MocA-like_OxRdtase_N"/>
</dbReference>
<dbReference type="GO" id="GO:0000166">
    <property type="term" value="F:nucleotide binding"/>
    <property type="evidence" value="ECO:0007669"/>
    <property type="project" value="InterPro"/>
</dbReference>
<dbReference type="Gene3D" id="3.40.50.720">
    <property type="entry name" value="NAD(P)-binding Rossmann-like Domain"/>
    <property type="match status" value="1"/>
</dbReference>
<protein>
    <submittedName>
        <fullName evidence="3">Unannotated protein</fullName>
    </submittedName>
</protein>
<feature type="domain" description="GFO/IDH/MocA-like oxidoreductase" evidence="2">
    <location>
        <begin position="151"/>
        <end position="271"/>
    </location>
</feature>
<sequence>MTIWWVTLHRLETIGAIILFKADIRTALLAYGAIGDEHNKALLSTPGMVLSAVCDTNPDRLNAALQIAPNAKGFNDAQVMLDSGDIDLVVVSTPPNTHFYWAKQALSRGINVVLEKPMALTTNECDELIALADASKLLLVVYQNRRFDADFVTIKSLIDSGEIGEVFHYESFVGGYSKPCSYWHSDVAVSGGAIFDWGSHFIDQILAVIASPLDHVTGLNQKRVWDHVTNADHAQVTLTFTDGVQAIFTNSDLAAARKPKYFILGTKGSIVGDWDLSAGDSVADLPAKISIHRANGSVEAIPLQSVKPYTFHESLVARINEGKTMSVTSAQSRDVVAIMQAAEESALKNGLPVAAKLLRA</sequence>
<dbReference type="InterPro" id="IPR036291">
    <property type="entry name" value="NAD(P)-bd_dom_sf"/>
</dbReference>
<dbReference type="SUPFAM" id="SSF55347">
    <property type="entry name" value="Glyceraldehyde-3-phosphate dehydrogenase-like, C-terminal domain"/>
    <property type="match status" value="1"/>
</dbReference>
<dbReference type="AlphaFoldDB" id="A0A6J6IT53"/>
<proteinExistence type="predicted"/>
<organism evidence="3">
    <name type="scientific">freshwater metagenome</name>
    <dbReference type="NCBI Taxonomy" id="449393"/>
    <lineage>
        <taxon>unclassified sequences</taxon>
        <taxon>metagenomes</taxon>
        <taxon>ecological metagenomes</taxon>
    </lineage>
</organism>
<dbReference type="SUPFAM" id="SSF51735">
    <property type="entry name" value="NAD(P)-binding Rossmann-fold domains"/>
    <property type="match status" value="1"/>
</dbReference>
<reference evidence="3" key="1">
    <citation type="submission" date="2020-05" db="EMBL/GenBank/DDBJ databases">
        <authorList>
            <person name="Chiriac C."/>
            <person name="Salcher M."/>
            <person name="Ghai R."/>
            <person name="Kavagutti S V."/>
        </authorList>
    </citation>
    <scope>NUCLEOTIDE SEQUENCE</scope>
</reference>
<feature type="domain" description="Gfo/Idh/MocA-like oxidoreductase N-terminal" evidence="1">
    <location>
        <begin position="25"/>
        <end position="141"/>
    </location>
</feature>
<gene>
    <name evidence="3" type="ORF">UFOPK2046_00166</name>
</gene>
<dbReference type="EMBL" id="CAEZVP010000014">
    <property type="protein sequence ID" value="CAB4627319.1"/>
    <property type="molecule type" value="Genomic_DNA"/>
</dbReference>
<dbReference type="PANTHER" id="PTHR43708:SF8">
    <property type="entry name" value="OXIDOREDUCTASE"/>
    <property type="match status" value="1"/>
</dbReference>